<evidence type="ECO:0000256" key="1">
    <source>
        <dbReference type="ARBA" id="ARBA00010838"/>
    </source>
</evidence>
<dbReference type="GeneID" id="81605216"/>
<keyword evidence="2" id="KW-0378">Hydrolase</keyword>
<organism evidence="5 6">
    <name type="scientific">Penicillium daleae</name>
    <dbReference type="NCBI Taxonomy" id="63821"/>
    <lineage>
        <taxon>Eukaryota</taxon>
        <taxon>Fungi</taxon>
        <taxon>Dikarya</taxon>
        <taxon>Ascomycota</taxon>
        <taxon>Pezizomycotina</taxon>
        <taxon>Eurotiomycetes</taxon>
        <taxon>Eurotiomycetidae</taxon>
        <taxon>Eurotiales</taxon>
        <taxon>Aspergillaceae</taxon>
        <taxon>Penicillium</taxon>
    </lineage>
</organism>
<sequence length="134" mass="14743">MNSYQIEGAVVEDGRGPSIWNIFCKEPGKIAGGANGDVDCHSYIRPHEDIRLKYYAKFVDDLLAAGIAPLITLFYWDLPGELHSRYGGLLSTDFVADYANYARVGRSTAATLIRATWLVLFSHLKAKTEGSKGS</sequence>
<dbReference type="PANTHER" id="PTHR10353:SF36">
    <property type="entry name" value="LP05116P"/>
    <property type="match status" value="1"/>
</dbReference>
<protein>
    <recommendedName>
        <fullName evidence="7">Beta-glucosidase</fullName>
    </recommendedName>
</protein>
<keyword evidence="6" id="KW-1185">Reference proteome</keyword>
<evidence type="ECO:0000256" key="2">
    <source>
        <dbReference type="ARBA" id="ARBA00022801"/>
    </source>
</evidence>
<dbReference type="GO" id="GO:0008422">
    <property type="term" value="F:beta-glucosidase activity"/>
    <property type="evidence" value="ECO:0007669"/>
    <property type="project" value="TreeGrafter"/>
</dbReference>
<dbReference type="RefSeq" id="XP_056759727.1">
    <property type="nucleotide sequence ID" value="XM_056914973.1"/>
</dbReference>
<evidence type="ECO:0000256" key="3">
    <source>
        <dbReference type="ARBA" id="ARBA00023295"/>
    </source>
</evidence>
<comment type="similarity">
    <text evidence="1 4">Belongs to the glycosyl hydrolase 1 family.</text>
</comment>
<evidence type="ECO:0008006" key="7">
    <source>
        <dbReference type="Google" id="ProtNLM"/>
    </source>
</evidence>
<dbReference type="AlphaFoldDB" id="A0AAD6FXK7"/>
<proteinExistence type="inferred from homology"/>
<evidence type="ECO:0000313" key="5">
    <source>
        <dbReference type="EMBL" id="KAJ5432435.1"/>
    </source>
</evidence>
<dbReference type="GO" id="GO:0005975">
    <property type="term" value="P:carbohydrate metabolic process"/>
    <property type="evidence" value="ECO:0007669"/>
    <property type="project" value="InterPro"/>
</dbReference>
<dbReference type="EMBL" id="JAPVEA010000009">
    <property type="protein sequence ID" value="KAJ5432435.1"/>
    <property type="molecule type" value="Genomic_DNA"/>
</dbReference>
<keyword evidence="3" id="KW-0326">Glycosidase</keyword>
<comment type="caution">
    <text evidence="5">The sequence shown here is derived from an EMBL/GenBank/DDBJ whole genome shotgun (WGS) entry which is preliminary data.</text>
</comment>
<dbReference type="Gene3D" id="3.20.20.80">
    <property type="entry name" value="Glycosidases"/>
    <property type="match status" value="2"/>
</dbReference>
<evidence type="ECO:0000313" key="6">
    <source>
        <dbReference type="Proteomes" id="UP001213681"/>
    </source>
</evidence>
<reference evidence="5" key="1">
    <citation type="submission" date="2022-12" db="EMBL/GenBank/DDBJ databases">
        <authorList>
            <person name="Petersen C."/>
        </authorList>
    </citation>
    <scope>NUCLEOTIDE SEQUENCE</scope>
    <source>
        <strain evidence="5">IBT 16125</strain>
    </source>
</reference>
<gene>
    <name evidence="5" type="ORF">N7458_011591</name>
</gene>
<dbReference type="Proteomes" id="UP001213681">
    <property type="component" value="Unassembled WGS sequence"/>
</dbReference>
<dbReference type="SUPFAM" id="SSF51445">
    <property type="entry name" value="(Trans)glycosidases"/>
    <property type="match status" value="1"/>
</dbReference>
<accession>A0AAD6FXK7</accession>
<dbReference type="PANTHER" id="PTHR10353">
    <property type="entry name" value="GLYCOSYL HYDROLASE"/>
    <property type="match status" value="1"/>
</dbReference>
<evidence type="ECO:0000256" key="4">
    <source>
        <dbReference type="RuleBase" id="RU003690"/>
    </source>
</evidence>
<dbReference type="InterPro" id="IPR001360">
    <property type="entry name" value="Glyco_hydro_1"/>
</dbReference>
<name>A0AAD6FXK7_9EURO</name>
<dbReference type="Pfam" id="PF00232">
    <property type="entry name" value="Glyco_hydro_1"/>
    <property type="match status" value="1"/>
</dbReference>
<dbReference type="InterPro" id="IPR017853">
    <property type="entry name" value="GH"/>
</dbReference>
<reference evidence="5" key="2">
    <citation type="journal article" date="2023" name="IMA Fungus">
        <title>Comparative genomic study of the Penicillium genus elucidates a diverse pangenome and 15 lateral gene transfer events.</title>
        <authorList>
            <person name="Petersen C."/>
            <person name="Sorensen T."/>
            <person name="Nielsen M.R."/>
            <person name="Sondergaard T.E."/>
            <person name="Sorensen J.L."/>
            <person name="Fitzpatrick D.A."/>
            <person name="Frisvad J.C."/>
            <person name="Nielsen K.L."/>
        </authorList>
    </citation>
    <scope>NUCLEOTIDE SEQUENCE</scope>
    <source>
        <strain evidence="5">IBT 16125</strain>
    </source>
</reference>